<dbReference type="EMBL" id="ML987197">
    <property type="protein sequence ID" value="KAF2247768.1"/>
    <property type="molecule type" value="Genomic_DNA"/>
</dbReference>
<evidence type="ECO:0000313" key="2">
    <source>
        <dbReference type="Proteomes" id="UP000800094"/>
    </source>
</evidence>
<proteinExistence type="predicted"/>
<sequence length="100" mass="11781">MEKAEVFDVDIFEVPGKTTDILAGDWFYQLEESIRRNAYALVREIGDYFVPAVIKQVIKRYLVESLPQSIVSPMEVTMMGRRRKALFALFCARIWTWRFL</sequence>
<organism evidence="1 2">
    <name type="scientific">Trematosphaeria pertusa</name>
    <dbReference type="NCBI Taxonomy" id="390896"/>
    <lineage>
        <taxon>Eukaryota</taxon>
        <taxon>Fungi</taxon>
        <taxon>Dikarya</taxon>
        <taxon>Ascomycota</taxon>
        <taxon>Pezizomycotina</taxon>
        <taxon>Dothideomycetes</taxon>
        <taxon>Pleosporomycetidae</taxon>
        <taxon>Pleosporales</taxon>
        <taxon>Massarineae</taxon>
        <taxon>Trematosphaeriaceae</taxon>
        <taxon>Trematosphaeria</taxon>
    </lineage>
</organism>
<dbReference type="RefSeq" id="XP_033682772.1">
    <property type="nucleotide sequence ID" value="XM_033833560.1"/>
</dbReference>
<accession>A0A6A6ICH3</accession>
<reference evidence="1" key="1">
    <citation type="journal article" date="2020" name="Stud. Mycol.">
        <title>101 Dothideomycetes genomes: a test case for predicting lifestyles and emergence of pathogens.</title>
        <authorList>
            <person name="Haridas S."/>
            <person name="Albert R."/>
            <person name="Binder M."/>
            <person name="Bloem J."/>
            <person name="Labutti K."/>
            <person name="Salamov A."/>
            <person name="Andreopoulos B."/>
            <person name="Baker S."/>
            <person name="Barry K."/>
            <person name="Bills G."/>
            <person name="Bluhm B."/>
            <person name="Cannon C."/>
            <person name="Castanera R."/>
            <person name="Culley D."/>
            <person name="Daum C."/>
            <person name="Ezra D."/>
            <person name="Gonzalez J."/>
            <person name="Henrissat B."/>
            <person name="Kuo A."/>
            <person name="Liang C."/>
            <person name="Lipzen A."/>
            <person name="Lutzoni F."/>
            <person name="Magnuson J."/>
            <person name="Mondo S."/>
            <person name="Nolan M."/>
            <person name="Ohm R."/>
            <person name="Pangilinan J."/>
            <person name="Park H.-J."/>
            <person name="Ramirez L."/>
            <person name="Alfaro M."/>
            <person name="Sun H."/>
            <person name="Tritt A."/>
            <person name="Yoshinaga Y."/>
            <person name="Zwiers L.-H."/>
            <person name="Turgeon B."/>
            <person name="Goodwin S."/>
            <person name="Spatafora J."/>
            <person name="Crous P."/>
            <person name="Grigoriev I."/>
        </authorList>
    </citation>
    <scope>NUCLEOTIDE SEQUENCE</scope>
    <source>
        <strain evidence="1">CBS 122368</strain>
    </source>
</reference>
<gene>
    <name evidence="1" type="ORF">BU26DRAFT_566715</name>
</gene>
<evidence type="ECO:0000313" key="1">
    <source>
        <dbReference type="EMBL" id="KAF2247768.1"/>
    </source>
</evidence>
<dbReference type="Proteomes" id="UP000800094">
    <property type="component" value="Unassembled WGS sequence"/>
</dbReference>
<protein>
    <submittedName>
        <fullName evidence="1">Uncharacterized protein</fullName>
    </submittedName>
</protein>
<keyword evidence="2" id="KW-1185">Reference proteome</keyword>
<name>A0A6A6ICH3_9PLEO</name>
<dbReference type="GeneID" id="54586890"/>
<dbReference type="AlphaFoldDB" id="A0A6A6ICH3"/>